<evidence type="ECO:0000259" key="4">
    <source>
        <dbReference type="PROSITE" id="PS50893"/>
    </source>
</evidence>
<dbReference type="InterPro" id="IPR017871">
    <property type="entry name" value="ABC_transporter-like_CS"/>
</dbReference>
<proteinExistence type="predicted"/>
<dbReference type="AlphaFoldDB" id="S7U2Y4"/>
<dbReference type="Gene3D" id="3.40.50.300">
    <property type="entry name" value="P-loop containing nucleotide triphosphate hydrolases"/>
    <property type="match status" value="1"/>
</dbReference>
<evidence type="ECO:0000313" key="6">
    <source>
        <dbReference type="Proteomes" id="UP000014977"/>
    </source>
</evidence>
<keyword evidence="3" id="KW-0067">ATP-binding</keyword>
<dbReference type="STRING" id="897.B2D07_08815"/>
<dbReference type="PATRIC" id="fig|1121405.3.peg.674"/>
<name>S7U2Y4_DESML</name>
<dbReference type="PANTHER" id="PTHR42788">
    <property type="entry name" value="TAURINE IMPORT ATP-BINDING PROTEIN-RELATED"/>
    <property type="match status" value="1"/>
</dbReference>
<dbReference type="InterPro" id="IPR027417">
    <property type="entry name" value="P-loop_NTPase"/>
</dbReference>
<dbReference type="InterPro" id="IPR050166">
    <property type="entry name" value="ABC_transporter_ATP-bind"/>
</dbReference>
<dbReference type="SUPFAM" id="SSF52540">
    <property type="entry name" value="P-loop containing nucleoside triphosphate hydrolases"/>
    <property type="match status" value="1"/>
</dbReference>
<dbReference type="InterPro" id="IPR003439">
    <property type="entry name" value="ABC_transporter-like_ATP-bd"/>
</dbReference>
<keyword evidence="6" id="KW-1185">Reference proteome</keyword>
<dbReference type="PROSITE" id="PS00211">
    <property type="entry name" value="ABC_TRANSPORTER_1"/>
    <property type="match status" value="1"/>
</dbReference>
<organism evidence="5 6">
    <name type="scientific">Desulfococcus multivorans DSM 2059</name>
    <dbReference type="NCBI Taxonomy" id="1121405"/>
    <lineage>
        <taxon>Bacteria</taxon>
        <taxon>Pseudomonadati</taxon>
        <taxon>Thermodesulfobacteriota</taxon>
        <taxon>Desulfobacteria</taxon>
        <taxon>Desulfobacterales</taxon>
        <taxon>Desulfococcaceae</taxon>
        <taxon>Desulfococcus</taxon>
    </lineage>
</organism>
<dbReference type="GO" id="GO:0016887">
    <property type="term" value="F:ATP hydrolysis activity"/>
    <property type="evidence" value="ECO:0007669"/>
    <property type="project" value="InterPro"/>
</dbReference>
<dbReference type="PROSITE" id="PS50893">
    <property type="entry name" value="ABC_TRANSPORTER_2"/>
    <property type="match status" value="1"/>
</dbReference>
<evidence type="ECO:0000256" key="2">
    <source>
        <dbReference type="ARBA" id="ARBA00022741"/>
    </source>
</evidence>
<dbReference type="EMBL" id="ATHJ01000057">
    <property type="protein sequence ID" value="EPR43335.1"/>
    <property type="molecule type" value="Genomic_DNA"/>
</dbReference>
<dbReference type="SMART" id="SM00382">
    <property type="entry name" value="AAA"/>
    <property type="match status" value="1"/>
</dbReference>
<evidence type="ECO:0000256" key="3">
    <source>
        <dbReference type="ARBA" id="ARBA00022840"/>
    </source>
</evidence>
<keyword evidence="1" id="KW-0813">Transport</keyword>
<reference evidence="5 6" key="1">
    <citation type="journal article" date="2013" name="Genome Announc.">
        <title>Draft genome sequences for three mercury-methylating, sulfate-reducing bacteria.</title>
        <authorList>
            <person name="Brown S.D."/>
            <person name="Hurt R.A.Jr."/>
            <person name="Gilmour C.C."/>
            <person name="Elias D.A."/>
        </authorList>
    </citation>
    <scope>NUCLEOTIDE SEQUENCE [LARGE SCALE GENOMIC DNA]</scope>
    <source>
        <strain evidence="5 6">DSM 2059</strain>
    </source>
</reference>
<dbReference type="eggNOG" id="COG1116">
    <property type="taxonomic scope" value="Bacteria"/>
</dbReference>
<keyword evidence="2" id="KW-0547">Nucleotide-binding</keyword>
<dbReference type="Pfam" id="PF00005">
    <property type="entry name" value="ABC_tran"/>
    <property type="match status" value="1"/>
</dbReference>
<dbReference type="OrthoDB" id="9809450at2"/>
<dbReference type="InterPro" id="IPR003593">
    <property type="entry name" value="AAA+_ATPase"/>
</dbReference>
<dbReference type="Proteomes" id="UP000014977">
    <property type="component" value="Unassembled WGS sequence"/>
</dbReference>
<protein>
    <submittedName>
        <fullName evidence="5">ABC transporter related protein</fullName>
    </submittedName>
</protein>
<dbReference type="PANTHER" id="PTHR42788:SF13">
    <property type="entry name" value="ALIPHATIC SULFONATES IMPORT ATP-BINDING PROTEIN SSUB"/>
    <property type="match status" value="1"/>
</dbReference>
<dbReference type="CDD" id="cd03293">
    <property type="entry name" value="ABC_NrtD_SsuB_transporters"/>
    <property type="match status" value="1"/>
</dbReference>
<feature type="domain" description="ABC transporter" evidence="4">
    <location>
        <begin position="24"/>
        <end position="252"/>
    </location>
</feature>
<dbReference type="GO" id="GO:0005524">
    <property type="term" value="F:ATP binding"/>
    <property type="evidence" value="ECO:0007669"/>
    <property type="project" value="UniProtKB-KW"/>
</dbReference>
<comment type="caution">
    <text evidence="5">The sequence shown here is derived from an EMBL/GenBank/DDBJ whole genome shotgun (WGS) entry which is preliminary data.</text>
</comment>
<evidence type="ECO:0000256" key="1">
    <source>
        <dbReference type="ARBA" id="ARBA00022448"/>
    </source>
</evidence>
<sequence length="265" mass="29500">MKASLRLIPGPSSESPPPAALKILRLEKSFSVNDKVLTVLKDISFTAAAGEMICILGPSGCGKSTLLKILSGFLPPDAGSVILNGKPVTKPGPDRCVVFQEEALFPWLTVAENIAFGLKGGFRGRKRAREEVDRFLELVGLAPFRDYRPSAISGGMKQRVALARVLILKPKVLLMDEPFAALDAQAREEMQRLLLDLWKTFSHTILFVTHDVSEAVTLADRILVMGKTPGCIQAEIRVNLSRPRRREDSDFHHFCRRLYERLRRP</sequence>
<gene>
    <name evidence="5" type="ORF">dsmv_1361</name>
</gene>
<evidence type="ECO:0000313" key="5">
    <source>
        <dbReference type="EMBL" id="EPR43335.1"/>
    </source>
</evidence>
<accession>S7U2Y4</accession>